<dbReference type="Gene3D" id="1.25.10.10">
    <property type="entry name" value="Leucine-rich Repeat Variant"/>
    <property type="match status" value="2"/>
</dbReference>
<reference evidence="1" key="1">
    <citation type="submission" date="2021-07" db="EMBL/GenBank/DDBJ databases">
        <title>Draft genome of Mortierella alpina, strain LL118, isolated from an aspen leaf litter sample.</title>
        <authorList>
            <person name="Yang S."/>
            <person name="Vinatzer B.A."/>
        </authorList>
    </citation>
    <scope>NUCLEOTIDE SEQUENCE</scope>
    <source>
        <strain evidence="1">LL118</strain>
    </source>
</reference>
<dbReference type="Proteomes" id="UP000717515">
    <property type="component" value="Unassembled WGS sequence"/>
</dbReference>
<evidence type="ECO:0000313" key="2">
    <source>
        <dbReference type="Proteomes" id="UP000717515"/>
    </source>
</evidence>
<proteinExistence type="predicted"/>
<protein>
    <recommendedName>
        <fullName evidence="3">26S proteasome non-ATPase regulatory subunit 5</fullName>
    </recommendedName>
</protein>
<evidence type="ECO:0000313" key="1">
    <source>
        <dbReference type="EMBL" id="KAG9327375.1"/>
    </source>
</evidence>
<dbReference type="AlphaFoldDB" id="A0A9P8D2N5"/>
<dbReference type="InterPro" id="IPR016024">
    <property type="entry name" value="ARM-type_fold"/>
</dbReference>
<dbReference type="GO" id="GO:0005829">
    <property type="term" value="C:cytosol"/>
    <property type="evidence" value="ECO:0007669"/>
    <property type="project" value="TreeGrafter"/>
</dbReference>
<dbReference type="Pfam" id="PF10508">
    <property type="entry name" value="Proteasom_PSMB"/>
    <property type="match status" value="1"/>
</dbReference>
<accession>A0A9P8D2N5</accession>
<dbReference type="GO" id="GO:0043248">
    <property type="term" value="P:proteasome assembly"/>
    <property type="evidence" value="ECO:0007669"/>
    <property type="project" value="InterPro"/>
</dbReference>
<organism evidence="1 2">
    <name type="scientific">Mortierella alpina</name>
    <name type="common">Oleaginous fungus</name>
    <name type="synonym">Mortierella renispora</name>
    <dbReference type="NCBI Taxonomy" id="64518"/>
    <lineage>
        <taxon>Eukaryota</taxon>
        <taxon>Fungi</taxon>
        <taxon>Fungi incertae sedis</taxon>
        <taxon>Mucoromycota</taxon>
        <taxon>Mortierellomycotina</taxon>
        <taxon>Mortierellomycetes</taxon>
        <taxon>Mortierellales</taxon>
        <taxon>Mortierellaceae</taxon>
        <taxon>Mortierella</taxon>
    </lineage>
</organism>
<sequence length="551" mass="60324">MPAVELTSTDSSQHSSQLEQTLASLTSLTDPLAINDALLVLDYALRGANSPQVSQQILESVPLAYFFQLLQADHGDDTEYTIDRTCHILEQLLREQPYSAIVQDPLMAGALLLALQSPSPRVHSLGLTQVDKVAKEETGVLKSMLESDVFKALIDGISSESISIAERSKQTLRKVWEIQDPRLCMDMLCHSDDRLKTVIDSDKSLSLIRDLVHSKNYIVQLRMMETLTELAAQSNESTALLEEAGLLGPLLSGLETTDILARFNIIEILAEFGATTAGSEFLDHAGILARLAAVVEKEADQDSLGVIAIVKLYGKLGASDQVEFVTLDMKFQILAQLERLLVGDGNFEPQESHQVEAMAAIGLIGGNIQNVEWVSQSQCAQTFINHLQSLSRDSKVTWYHSLAQILDCSSDPSPETERIVAEFYEQLEGPGQSPFASRLVVSAKSQTVDLAMAALSVMIPLARYPFGVKKLGSQRDVINFLLDRNAQISHSEKVAKHEVIVAMLDTAQSAKDASGVELLTADQVSRLDLYRRQGPFHQRATATVSIQDIAA</sequence>
<evidence type="ECO:0008006" key="3">
    <source>
        <dbReference type="Google" id="ProtNLM"/>
    </source>
</evidence>
<dbReference type="InterPro" id="IPR019538">
    <property type="entry name" value="PSMD5"/>
</dbReference>
<gene>
    <name evidence="1" type="ORF">KVV02_005951</name>
</gene>
<dbReference type="SUPFAM" id="SSF48371">
    <property type="entry name" value="ARM repeat"/>
    <property type="match status" value="1"/>
</dbReference>
<dbReference type="InterPro" id="IPR011989">
    <property type="entry name" value="ARM-like"/>
</dbReference>
<dbReference type="PANTHER" id="PTHR13554">
    <property type="entry name" value="26S PROTEASOME NON-ATPASE REGULATORY SUBUNIT 5-RELATED"/>
    <property type="match status" value="1"/>
</dbReference>
<comment type="caution">
    <text evidence="1">The sequence shown here is derived from an EMBL/GenBank/DDBJ whole genome shotgun (WGS) entry which is preliminary data.</text>
</comment>
<name>A0A9P8D2N5_MORAP</name>
<dbReference type="PANTHER" id="PTHR13554:SF10">
    <property type="entry name" value="26S PROTEASOME NON-ATPASE REGULATORY SUBUNIT 5"/>
    <property type="match status" value="1"/>
</dbReference>
<dbReference type="EMBL" id="JAIFTL010000005">
    <property type="protein sequence ID" value="KAG9327375.1"/>
    <property type="molecule type" value="Genomic_DNA"/>
</dbReference>